<accession>T1L041</accession>
<reference evidence="1" key="2">
    <citation type="submission" date="2015-06" db="UniProtKB">
        <authorList>
            <consortium name="EnsemblMetazoa"/>
        </authorList>
    </citation>
    <scope>IDENTIFICATION</scope>
</reference>
<evidence type="ECO:0000313" key="1">
    <source>
        <dbReference type="EnsemblMetazoa" id="tetur29g01120.1"/>
    </source>
</evidence>
<protein>
    <submittedName>
        <fullName evidence="1">Uncharacterized protein</fullName>
    </submittedName>
</protein>
<dbReference type="AlphaFoldDB" id="T1L041"/>
<keyword evidence="2" id="KW-1185">Reference proteome</keyword>
<dbReference type="HOGENOM" id="CLU_3052950_0_0_1"/>
<proteinExistence type="predicted"/>
<dbReference type="EMBL" id="CAEY01000762">
    <property type="status" value="NOT_ANNOTATED_CDS"/>
    <property type="molecule type" value="Genomic_DNA"/>
</dbReference>
<dbReference type="EnsemblMetazoa" id="tetur29g01120.1">
    <property type="protein sequence ID" value="tetur29g01120.1"/>
    <property type="gene ID" value="tetur29g01120"/>
</dbReference>
<dbReference type="Proteomes" id="UP000015104">
    <property type="component" value="Unassembled WGS sequence"/>
</dbReference>
<reference evidence="2" key="1">
    <citation type="submission" date="2011-08" db="EMBL/GenBank/DDBJ databases">
        <authorList>
            <person name="Rombauts S."/>
        </authorList>
    </citation>
    <scope>NUCLEOTIDE SEQUENCE</scope>
    <source>
        <strain evidence="2">London</strain>
    </source>
</reference>
<organism evidence="1 2">
    <name type="scientific">Tetranychus urticae</name>
    <name type="common">Two-spotted spider mite</name>
    <dbReference type="NCBI Taxonomy" id="32264"/>
    <lineage>
        <taxon>Eukaryota</taxon>
        <taxon>Metazoa</taxon>
        <taxon>Ecdysozoa</taxon>
        <taxon>Arthropoda</taxon>
        <taxon>Chelicerata</taxon>
        <taxon>Arachnida</taxon>
        <taxon>Acari</taxon>
        <taxon>Acariformes</taxon>
        <taxon>Trombidiformes</taxon>
        <taxon>Prostigmata</taxon>
        <taxon>Eleutherengona</taxon>
        <taxon>Raphignathae</taxon>
        <taxon>Tetranychoidea</taxon>
        <taxon>Tetranychidae</taxon>
        <taxon>Tetranychus</taxon>
    </lineage>
</organism>
<sequence length="54" mass="5840">MVVPLEVALVVTVVTGFTVNVDGPFIKLLTDLLLMTEGKFNFPLVTGKEVGFMV</sequence>
<name>T1L041_TETUR</name>
<evidence type="ECO:0000313" key="2">
    <source>
        <dbReference type="Proteomes" id="UP000015104"/>
    </source>
</evidence>